<feature type="compositionally biased region" description="Basic and acidic residues" evidence="1">
    <location>
        <begin position="1"/>
        <end position="18"/>
    </location>
</feature>
<organism evidence="2 3">
    <name type="scientific">Ephemerocybe angulata</name>
    <dbReference type="NCBI Taxonomy" id="980116"/>
    <lineage>
        <taxon>Eukaryota</taxon>
        <taxon>Fungi</taxon>
        <taxon>Dikarya</taxon>
        <taxon>Basidiomycota</taxon>
        <taxon>Agaricomycotina</taxon>
        <taxon>Agaricomycetes</taxon>
        <taxon>Agaricomycetidae</taxon>
        <taxon>Agaricales</taxon>
        <taxon>Agaricineae</taxon>
        <taxon>Psathyrellaceae</taxon>
        <taxon>Ephemerocybe</taxon>
    </lineage>
</organism>
<dbReference type="Proteomes" id="UP000541558">
    <property type="component" value="Unassembled WGS sequence"/>
</dbReference>
<evidence type="ECO:0000313" key="2">
    <source>
        <dbReference type="EMBL" id="KAF5334935.1"/>
    </source>
</evidence>
<reference evidence="2 3" key="1">
    <citation type="journal article" date="2020" name="ISME J.">
        <title>Uncovering the hidden diversity of litter-decomposition mechanisms in mushroom-forming fungi.</title>
        <authorList>
            <person name="Floudas D."/>
            <person name="Bentzer J."/>
            <person name="Ahren D."/>
            <person name="Johansson T."/>
            <person name="Persson P."/>
            <person name="Tunlid A."/>
        </authorList>
    </citation>
    <scope>NUCLEOTIDE SEQUENCE [LARGE SCALE GENOMIC DNA]</scope>
    <source>
        <strain evidence="2 3">CBS 175.51</strain>
    </source>
</reference>
<proteinExistence type="predicted"/>
<keyword evidence="3" id="KW-1185">Reference proteome</keyword>
<gene>
    <name evidence="2" type="ORF">D9611_009981</name>
</gene>
<accession>A0A8H5C458</accession>
<feature type="region of interest" description="Disordered" evidence="1">
    <location>
        <begin position="1"/>
        <end position="33"/>
    </location>
</feature>
<dbReference type="AlphaFoldDB" id="A0A8H5C458"/>
<sequence>MERDDPADTSDHTSDPPRRQHPTLNKYRTSRTLHHQNTIAGRRKSRILPTDAAVVFGSPTDWVVQGTGQRVHRCIYKATRTPAGQQASQNSQQPTLTDNARSACPPC</sequence>
<comment type="caution">
    <text evidence="2">The sequence shown here is derived from an EMBL/GenBank/DDBJ whole genome shotgun (WGS) entry which is preliminary data.</text>
</comment>
<name>A0A8H5C458_9AGAR</name>
<evidence type="ECO:0000256" key="1">
    <source>
        <dbReference type="SAM" id="MobiDB-lite"/>
    </source>
</evidence>
<feature type="compositionally biased region" description="Polar residues" evidence="1">
    <location>
        <begin position="82"/>
        <end position="100"/>
    </location>
</feature>
<feature type="region of interest" description="Disordered" evidence="1">
    <location>
        <begin position="79"/>
        <end position="107"/>
    </location>
</feature>
<dbReference type="EMBL" id="JAACJK010000065">
    <property type="protein sequence ID" value="KAF5334935.1"/>
    <property type="molecule type" value="Genomic_DNA"/>
</dbReference>
<protein>
    <submittedName>
        <fullName evidence="2">Uncharacterized protein</fullName>
    </submittedName>
</protein>
<evidence type="ECO:0000313" key="3">
    <source>
        <dbReference type="Proteomes" id="UP000541558"/>
    </source>
</evidence>